<evidence type="ECO:0000313" key="7">
    <source>
        <dbReference type="EMBL" id="CAH0548722.1"/>
    </source>
</evidence>
<dbReference type="InterPro" id="IPR036236">
    <property type="entry name" value="Znf_C2H2_sf"/>
</dbReference>
<proteinExistence type="predicted"/>
<dbReference type="Proteomes" id="UP001154078">
    <property type="component" value="Chromosome 10"/>
</dbReference>
<gene>
    <name evidence="7" type="ORF">MELIAE_LOCUS2135</name>
</gene>
<feature type="domain" description="C2H2-type" evidence="6">
    <location>
        <begin position="242"/>
        <end position="269"/>
    </location>
</feature>
<dbReference type="PROSITE" id="PS00028">
    <property type="entry name" value="ZINC_FINGER_C2H2_1"/>
    <property type="match status" value="1"/>
</dbReference>
<dbReference type="Gene3D" id="3.30.160.60">
    <property type="entry name" value="Classic Zinc Finger"/>
    <property type="match status" value="2"/>
</dbReference>
<dbReference type="GO" id="GO:0008270">
    <property type="term" value="F:zinc ion binding"/>
    <property type="evidence" value="ECO:0007669"/>
    <property type="project" value="UniProtKB-KW"/>
</dbReference>
<evidence type="ECO:0000256" key="1">
    <source>
        <dbReference type="ARBA" id="ARBA00022723"/>
    </source>
</evidence>
<keyword evidence="1" id="KW-0479">Metal-binding</keyword>
<protein>
    <recommendedName>
        <fullName evidence="6">C2H2-type domain-containing protein</fullName>
    </recommendedName>
</protein>
<keyword evidence="2" id="KW-0677">Repeat</keyword>
<keyword evidence="4" id="KW-0862">Zinc</keyword>
<dbReference type="SMART" id="SM00355">
    <property type="entry name" value="ZnF_C2H2"/>
    <property type="match status" value="5"/>
</dbReference>
<organism evidence="7 8">
    <name type="scientific">Brassicogethes aeneus</name>
    <name type="common">Rape pollen beetle</name>
    <name type="synonym">Meligethes aeneus</name>
    <dbReference type="NCBI Taxonomy" id="1431903"/>
    <lineage>
        <taxon>Eukaryota</taxon>
        <taxon>Metazoa</taxon>
        <taxon>Ecdysozoa</taxon>
        <taxon>Arthropoda</taxon>
        <taxon>Hexapoda</taxon>
        <taxon>Insecta</taxon>
        <taxon>Pterygota</taxon>
        <taxon>Neoptera</taxon>
        <taxon>Endopterygota</taxon>
        <taxon>Coleoptera</taxon>
        <taxon>Polyphaga</taxon>
        <taxon>Cucujiformia</taxon>
        <taxon>Nitidulidae</taxon>
        <taxon>Meligethinae</taxon>
        <taxon>Brassicogethes</taxon>
    </lineage>
</organism>
<dbReference type="AlphaFoldDB" id="A0A9P0FCL5"/>
<dbReference type="Pfam" id="PF00096">
    <property type="entry name" value="zf-C2H2"/>
    <property type="match status" value="1"/>
</dbReference>
<reference evidence="7" key="1">
    <citation type="submission" date="2021-12" db="EMBL/GenBank/DDBJ databases">
        <authorList>
            <person name="King R."/>
        </authorList>
    </citation>
    <scope>NUCLEOTIDE SEQUENCE</scope>
</reference>
<keyword evidence="8" id="KW-1185">Reference proteome</keyword>
<sequence>MEQTVVKKEPEELVDISEGDISMNYDNQEIPSTSGITIKQEIKEELDNDEVLLDKGYIISLPQRYLNIPAHNFGSKINNSEENDNSVDEDESRDLSCNIKEEGMDIDFAKGDKISLHNKEKDEDEAMFETKIKVEHHGVQYDESGTNQEVANKELVEETGKEIGKNPESEFEDTFDSIYQCKNCSNQFFNKEFLESHEEKCLKPRAKNKLFKCSMCSKSYQTKSSLLEHRKYVHKKDQQEQFKCEKCGYQTLKKSHFKIHLKIHDKNNQLKCNFCDYTAAKLYTLNAHLLSKHNNENNIKITSKIHSCSNCSYLTVKKSTYDIHVKACNKKTHDKMSAKLYFK</sequence>
<accession>A0A9P0FCL5</accession>
<feature type="domain" description="C2H2-type" evidence="6">
    <location>
        <begin position="211"/>
        <end position="239"/>
    </location>
</feature>
<dbReference type="EMBL" id="OV121141">
    <property type="protein sequence ID" value="CAH0548722.1"/>
    <property type="molecule type" value="Genomic_DNA"/>
</dbReference>
<dbReference type="InterPro" id="IPR013087">
    <property type="entry name" value="Znf_C2H2_type"/>
</dbReference>
<dbReference type="PROSITE" id="PS50157">
    <property type="entry name" value="ZINC_FINGER_C2H2_2"/>
    <property type="match status" value="2"/>
</dbReference>
<dbReference type="PANTHER" id="PTHR24379:SF121">
    <property type="entry name" value="C2H2-TYPE DOMAIN-CONTAINING PROTEIN"/>
    <property type="match status" value="1"/>
</dbReference>
<evidence type="ECO:0000256" key="3">
    <source>
        <dbReference type="ARBA" id="ARBA00022771"/>
    </source>
</evidence>
<evidence type="ECO:0000259" key="6">
    <source>
        <dbReference type="PROSITE" id="PS50157"/>
    </source>
</evidence>
<evidence type="ECO:0000256" key="2">
    <source>
        <dbReference type="ARBA" id="ARBA00022737"/>
    </source>
</evidence>
<dbReference type="SUPFAM" id="SSF57667">
    <property type="entry name" value="beta-beta-alpha zinc fingers"/>
    <property type="match status" value="2"/>
</dbReference>
<keyword evidence="3 5" id="KW-0863">Zinc-finger</keyword>
<dbReference type="PANTHER" id="PTHR24379">
    <property type="entry name" value="KRAB AND ZINC FINGER DOMAIN-CONTAINING"/>
    <property type="match status" value="1"/>
</dbReference>
<evidence type="ECO:0000313" key="8">
    <source>
        <dbReference type="Proteomes" id="UP001154078"/>
    </source>
</evidence>
<evidence type="ECO:0000256" key="5">
    <source>
        <dbReference type="PROSITE-ProRule" id="PRU00042"/>
    </source>
</evidence>
<name>A0A9P0FCL5_BRAAE</name>
<evidence type="ECO:0000256" key="4">
    <source>
        <dbReference type="ARBA" id="ARBA00022833"/>
    </source>
</evidence>